<feature type="domain" description="Disease resistance N-terminal" evidence="6">
    <location>
        <begin position="20"/>
        <end position="97"/>
    </location>
</feature>
<evidence type="ECO:0000256" key="2">
    <source>
        <dbReference type="ARBA" id="ARBA00022614"/>
    </source>
</evidence>
<protein>
    <recommendedName>
        <fullName evidence="6">Disease resistance N-terminal domain-containing protein</fullName>
    </recommendedName>
</protein>
<accession>A0A1B6Q8N7</accession>
<dbReference type="InParanoid" id="A0A1B6Q8N7"/>
<keyword evidence="2" id="KW-0433">Leucine-rich repeat</keyword>
<evidence type="ECO:0000313" key="7">
    <source>
        <dbReference type="EMBL" id="KXG34276.1"/>
    </source>
</evidence>
<dbReference type="PANTHER" id="PTHR33377">
    <property type="entry name" value="OS10G0134700 PROTEIN-RELATED"/>
    <property type="match status" value="1"/>
</dbReference>
<reference evidence="8" key="2">
    <citation type="journal article" date="2018" name="Plant J.">
        <title>The Sorghum bicolor reference genome: improved assembly, gene annotations, a transcriptome atlas, and signatures of genome organization.</title>
        <authorList>
            <person name="McCormick R.F."/>
            <person name="Truong S.K."/>
            <person name="Sreedasyam A."/>
            <person name="Jenkins J."/>
            <person name="Shu S."/>
            <person name="Sims D."/>
            <person name="Kennedy M."/>
            <person name="Amirebrahimi M."/>
            <person name="Weers B.D."/>
            <person name="McKinley B."/>
            <person name="Mattison A."/>
            <person name="Morishige D.T."/>
            <person name="Grimwood J."/>
            <person name="Schmutz J."/>
            <person name="Mullet J.E."/>
        </authorList>
    </citation>
    <scope>NUCLEOTIDE SEQUENCE [LARGE SCALE GENOMIC DNA]</scope>
    <source>
        <strain evidence="8">cv. BTx623</strain>
    </source>
</reference>
<dbReference type="Pfam" id="PF18052">
    <property type="entry name" value="Rx_N"/>
    <property type="match status" value="1"/>
</dbReference>
<dbReference type="Gramene" id="KXG34276">
    <property type="protein sequence ID" value="KXG34276"/>
    <property type="gene ID" value="SORBI_3002G010500"/>
</dbReference>
<dbReference type="InterPro" id="IPR041118">
    <property type="entry name" value="Rx_N"/>
</dbReference>
<evidence type="ECO:0000256" key="3">
    <source>
        <dbReference type="ARBA" id="ARBA00022737"/>
    </source>
</evidence>
<keyword evidence="4" id="KW-0547">Nucleotide-binding</keyword>
<dbReference type="AlphaFoldDB" id="A0A1B6Q8N7"/>
<reference evidence="7 8" key="1">
    <citation type="journal article" date="2009" name="Nature">
        <title>The Sorghum bicolor genome and the diversification of grasses.</title>
        <authorList>
            <person name="Paterson A.H."/>
            <person name="Bowers J.E."/>
            <person name="Bruggmann R."/>
            <person name="Dubchak I."/>
            <person name="Grimwood J."/>
            <person name="Gundlach H."/>
            <person name="Haberer G."/>
            <person name="Hellsten U."/>
            <person name="Mitros T."/>
            <person name="Poliakov A."/>
            <person name="Schmutz J."/>
            <person name="Spannagl M."/>
            <person name="Tang H."/>
            <person name="Wang X."/>
            <person name="Wicker T."/>
            <person name="Bharti A.K."/>
            <person name="Chapman J."/>
            <person name="Feltus F.A."/>
            <person name="Gowik U."/>
            <person name="Grigoriev I.V."/>
            <person name="Lyons E."/>
            <person name="Maher C.A."/>
            <person name="Martis M."/>
            <person name="Narechania A."/>
            <person name="Otillar R.P."/>
            <person name="Penning B.W."/>
            <person name="Salamov A.A."/>
            <person name="Wang Y."/>
            <person name="Zhang L."/>
            <person name="Carpita N.C."/>
            <person name="Freeling M."/>
            <person name="Gingle A.R."/>
            <person name="Hash C.T."/>
            <person name="Keller B."/>
            <person name="Klein P."/>
            <person name="Kresovich S."/>
            <person name="McCann M.C."/>
            <person name="Ming R."/>
            <person name="Peterson D.G."/>
            <person name="Mehboob-ur-Rahman"/>
            <person name="Ware D."/>
            <person name="Westhoff P."/>
            <person name="Mayer K.F."/>
            <person name="Messing J."/>
            <person name="Rokhsar D.S."/>
        </authorList>
    </citation>
    <scope>NUCLEOTIDE SEQUENCE [LARGE SCALE GENOMIC DNA]</scope>
    <source>
        <strain evidence="8">cv. BTx623</strain>
    </source>
</reference>
<name>A0A1B6Q8N7_SORBI</name>
<keyword evidence="8" id="KW-1185">Reference proteome</keyword>
<dbReference type="GO" id="GO:0000166">
    <property type="term" value="F:nucleotide binding"/>
    <property type="evidence" value="ECO:0007669"/>
    <property type="project" value="UniProtKB-KW"/>
</dbReference>
<evidence type="ECO:0000313" key="8">
    <source>
        <dbReference type="Proteomes" id="UP000000768"/>
    </source>
</evidence>
<comment type="similarity">
    <text evidence="1">Belongs to the disease resistance NB-LRR family.</text>
</comment>
<evidence type="ECO:0000256" key="5">
    <source>
        <dbReference type="ARBA" id="ARBA00022821"/>
    </source>
</evidence>
<dbReference type="PANTHER" id="PTHR33377:SF90">
    <property type="entry name" value="RX N-TERMINAL DOMAIN-CONTAINING PROTEIN"/>
    <property type="match status" value="1"/>
</dbReference>
<dbReference type="GO" id="GO:0006952">
    <property type="term" value="P:defense response"/>
    <property type="evidence" value="ECO:0007669"/>
    <property type="project" value="UniProtKB-KW"/>
</dbReference>
<evidence type="ECO:0000259" key="6">
    <source>
        <dbReference type="Pfam" id="PF18052"/>
    </source>
</evidence>
<dbReference type="Proteomes" id="UP000000768">
    <property type="component" value="Chromosome 2"/>
</dbReference>
<organism evidence="7 8">
    <name type="scientific">Sorghum bicolor</name>
    <name type="common">Sorghum</name>
    <name type="synonym">Sorghum vulgare</name>
    <dbReference type="NCBI Taxonomy" id="4558"/>
    <lineage>
        <taxon>Eukaryota</taxon>
        <taxon>Viridiplantae</taxon>
        <taxon>Streptophyta</taxon>
        <taxon>Embryophyta</taxon>
        <taxon>Tracheophyta</taxon>
        <taxon>Spermatophyta</taxon>
        <taxon>Magnoliopsida</taxon>
        <taxon>Liliopsida</taxon>
        <taxon>Poales</taxon>
        <taxon>Poaceae</taxon>
        <taxon>PACMAD clade</taxon>
        <taxon>Panicoideae</taxon>
        <taxon>Andropogonodae</taxon>
        <taxon>Andropogoneae</taxon>
        <taxon>Sorghinae</taxon>
        <taxon>Sorghum</taxon>
    </lineage>
</organism>
<dbReference type="EMBL" id="CM000761">
    <property type="protein sequence ID" value="KXG34276.1"/>
    <property type="molecule type" value="Genomic_DNA"/>
</dbReference>
<keyword evidence="5" id="KW-0611">Plant defense</keyword>
<proteinExistence type="inferred from homology"/>
<evidence type="ECO:0000256" key="4">
    <source>
        <dbReference type="ARBA" id="ARBA00022741"/>
    </source>
</evidence>
<sequence length="375" mass="40643">MSSGTKRKVEELGGHVISAAVGDVVARTMSAAVGRYEARASVDDQLERLHTLAIMVHSAVEAAEDVHIRSWWLRRWLWTLRDAALDADEVLRLFRQQRRAAVGADAASNEQAGGNMVWRALRSVKSLLLGRDDSGVERLSRMVARLEREAMGLGDFLKVLDLEIRRSLAVQQAPPPPVQSSEPTTLASIPPAAVHGDNLLICRSKVDENSSASPDGAGDRSRFDHGVSSISHEEYVAGMRKMSLLIVMQRIRRALDRLIRKKPAAPPPPASRALTLPDTDRLREQVSRIQRAVLLATASGGAGWPAEYLLLAARPVQAGGDGDWADVIVAPRDVSDGRMRTTAQDVEAAAAHLEDFVTLTGFALASPLGMPCARS</sequence>
<keyword evidence="3" id="KW-0677">Repeat</keyword>
<gene>
    <name evidence="7" type="ORF">SORBI_3002G010500</name>
</gene>
<evidence type="ECO:0000256" key="1">
    <source>
        <dbReference type="ARBA" id="ARBA00008894"/>
    </source>
</evidence>